<evidence type="ECO:0000256" key="1">
    <source>
        <dbReference type="ARBA" id="ARBA00023015"/>
    </source>
</evidence>
<sequence>MADELIKNVSVHISSRSFLNITFNIFQCGNCDVENGFQFTTTEDGVYQLFYLNSGDGYLKTDSYTSKIRANSGFFIFPDVRYTFTAVGGETANLTWVTFSGFRVDHYLGRAAIWPSQPVFDDAEGAVGEKLNALYMKSHKMPNRYCKMMSLLYDIFAYLLDNNPPQKFYGYRDTANYFAIAATEYIEQNYMNPITIDEVAKKLGISRKHLCTVFHQILKITPKQFLIYYRLEKACKLLRTSSQSVQQISEAVGYTNQFYFSKEFKRVVGKKPSEYRSSSENLEIFSYHSFLATLMRQNEQNELNTPGDWKVIIKPSGKDTGRREQKNGK</sequence>
<keyword evidence="1" id="KW-0805">Transcription regulation</keyword>
<dbReference type="PANTHER" id="PTHR43280">
    <property type="entry name" value="ARAC-FAMILY TRANSCRIPTIONAL REGULATOR"/>
    <property type="match status" value="1"/>
</dbReference>
<dbReference type="InterPro" id="IPR009057">
    <property type="entry name" value="Homeodomain-like_sf"/>
</dbReference>
<evidence type="ECO:0000259" key="4">
    <source>
        <dbReference type="PROSITE" id="PS01124"/>
    </source>
</evidence>
<feature type="domain" description="HTH araC/xylS-type" evidence="4">
    <location>
        <begin position="180"/>
        <end position="278"/>
    </location>
</feature>
<dbReference type="Gene3D" id="1.10.10.60">
    <property type="entry name" value="Homeodomain-like"/>
    <property type="match status" value="2"/>
</dbReference>
<dbReference type="SUPFAM" id="SSF51215">
    <property type="entry name" value="Regulatory protein AraC"/>
    <property type="match status" value="1"/>
</dbReference>
<dbReference type="PROSITE" id="PS00041">
    <property type="entry name" value="HTH_ARAC_FAMILY_1"/>
    <property type="match status" value="1"/>
</dbReference>
<name>A0A9D1FKR1_9FIRM</name>
<dbReference type="PANTHER" id="PTHR43280:SF2">
    <property type="entry name" value="HTH-TYPE TRANSCRIPTIONAL REGULATOR EXSA"/>
    <property type="match status" value="1"/>
</dbReference>
<dbReference type="EMBL" id="DVJP01000010">
    <property type="protein sequence ID" value="HIS75359.1"/>
    <property type="molecule type" value="Genomic_DNA"/>
</dbReference>
<evidence type="ECO:0000313" key="6">
    <source>
        <dbReference type="Proteomes" id="UP000824002"/>
    </source>
</evidence>
<reference evidence="5" key="2">
    <citation type="journal article" date="2021" name="PeerJ">
        <title>Extensive microbial diversity within the chicken gut microbiome revealed by metagenomics and culture.</title>
        <authorList>
            <person name="Gilroy R."/>
            <person name="Ravi A."/>
            <person name="Getino M."/>
            <person name="Pursley I."/>
            <person name="Horton D.L."/>
            <person name="Alikhan N.F."/>
            <person name="Baker D."/>
            <person name="Gharbi K."/>
            <person name="Hall N."/>
            <person name="Watson M."/>
            <person name="Adriaenssens E.M."/>
            <person name="Foster-Nyarko E."/>
            <person name="Jarju S."/>
            <person name="Secka A."/>
            <person name="Antonio M."/>
            <person name="Oren A."/>
            <person name="Chaudhuri R.R."/>
            <person name="La Ragione R."/>
            <person name="Hildebrand F."/>
            <person name="Pallen M.J."/>
        </authorList>
    </citation>
    <scope>NUCLEOTIDE SEQUENCE</scope>
    <source>
        <strain evidence="5">CHK199-13235</strain>
    </source>
</reference>
<dbReference type="AlphaFoldDB" id="A0A9D1FKR1"/>
<dbReference type="InterPro" id="IPR018060">
    <property type="entry name" value="HTH_AraC"/>
</dbReference>
<dbReference type="GO" id="GO:0003700">
    <property type="term" value="F:DNA-binding transcription factor activity"/>
    <property type="evidence" value="ECO:0007669"/>
    <property type="project" value="InterPro"/>
</dbReference>
<dbReference type="PRINTS" id="PR00032">
    <property type="entry name" value="HTHARAC"/>
</dbReference>
<keyword evidence="2" id="KW-0238">DNA-binding</keyword>
<dbReference type="InterPro" id="IPR020449">
    <property type="entry name" value="Tscrpt_reg_AraC-type_HTH"/>
</dbReference>
<dbReference type="PROSITE" id="PS01124">
    <property type="entry name" value="HTH_ARAC_FAMILY_2"/>
    <property type="match status" value="1"/>
</dbReference>
<dbReference type="Pfam" id="PF02311">
    <property type="entry name" value="AraC_binding"/>
    <property type="match status" value="1"/>
</dbReference>
<dbReference type="InterPro" id="IPR037923">
    <property type="entry name" value="HTH-like"/>
</dbReference>
<dbReference type="SMART" id="SM00342">
    <property type="entry name" value="HTH_ARAC"/>
    <property type="match status" value="1"/>
</dbReference>
<reference evidence="5" key="1">
    <citation type="submission" date="2020-10" db="EMBL/GenBank/DDBJ databases">
        <authorList>
            <person name="Gilroy R."/>
        </authorList>
    </citation>
    <scope>NUCLEOTIDE SEQUENCE</scope>
    <source>
        <strain evidence="5">CHK199-13235</strain>
    </source>
</reference>
<gene>
    <name evidence="5" type="ORF">IAB51_00975</name>
</gene>
<accession>A0A9D1FKR1</accession>
<dbReference type="Proteomes" id="UP000824002">
    <property type="component" value="Unassembled WGS sequence"/>
</dbReference>
<proteinExistence type="predicted"/>
<evidence type="ECO:0000313" key="5">
    <source>
        <dbReference type="EMBL" id="HIS75359.1"/>
    </source>
</evidence>
<dbReference type="SUPFAM" id="SSF46689">
    <property type="entry name" value="Homeodomain-like"/>
    <property type="match status" value="2"/>
</dbReference>
<dbReference type="InterPro" id="IPR018062">
    <property type="entry name" value="HTH_AraC-typ_CS"/>
</dbReference>
<keyword evidence="3" id="KW-0804">Transcription</keyword>
<protein>
    <submittedName>
        <fullName evidence="5">Helix-turn-helix transcriptional regulator</fullName>
    </submittedName>
</protein>
<organism evidence="5 6">
    <name type="scientific">Candidatus Merdivicinus excrementipullorum</name>
    <dbReference type="NCBI Taxonomy" id="2840867"/>
    <lineage>
        <taxon>Bacteria</taxon>
        <taxon>Bacillati</taxon>
        <taxon>Bacillota</taxon>
        <taxon>Clostridia</taxon>
        <taxon>Eubacteriales</taxon>
        <taxon>Oscillospiraceae</taxon>
        <taxon>Oscillospiraceae incertae sedis</taxon>
        <taxon>Candidatus Merdivicinus</taxon>
    </lineage>
</organism>
<dbReference type="InterPro" id="IPR003313">
    <property type="entry name" value="AraC-bd"/>
</dbReference>
<comment type="caution">
    <text evidence="5">The sequence shown here is derived from an EMBL/GenBank/DDBJ whole genome shotgun (WGS) entry which is preliminary data.</text>
</comment>
<evidence type="ECO:0000256" key="3">
    <source>
        <dbReference type="ARBA" id="ARBA00023163"/>
    </source>
</evidence>
<dbReference type="GO" id="GO:0043565">
    <property type="term" value="F:sequence-specific DNA binding"/>
    <property type="evidence" value="ECO:0007669"/>
    <property type="project" value="InterPro"/>
</dbReference>
<evidence type="ECO:0000256" key="2">
    <source>
        <dbReference type="ARBA" id="ARBA00023125"/>
    </source>
</evidence>
<dbReference type="Pfam" id="PF12833">
    <property type="entry name" value="HTH_18"/>
    <property type="match status" value="1"/>
</dbReference>